<evidence type="ECO:0000256" key="2">
    <source>
        <dbReference type="ARBA" id="ARBA00001966"/>
    </source>
</evidence>
<sequence length="113" mass="12304">MPFVVTDSCIQCKYTDCVSVCPMDCFVEGPNFLAIDPDGCIDCSMCVPECPVGAIYNATDLPAALAHFEDLNAKLAKHPGWKPITKVQAPMADHAQWKDVQGKLPMLKMTDGE</sequence>
<dbReference type="InterPro" id="IPR054829">
    <property type="entry name" value="FdxA"/>
</dbReference>
<keyword evidence="8 11" id="KW-0408">Iron</keyword>
<evidence type="ECO:0000256" key="1">
    <source>
        <dbReference type="ARBA" id="ARBA00001927"/>
    </source>
</evidence>
<evidence type="ECO:0000256" key="3">
    <source>
        <dbReference type="ARBA" id="ARBA00022448"/>
    </source>
</evidence>
<protein>
    <recommendedName>
        <fullName evidence="11">Ferredoxin</fullName>
    </recommendedName>
</protein>
<dbReference type="InterPro" id="IPR022569">
    <property type="entry name" value="Fd_C"/>
</dbReference>
<evidence type="ECO:0000256" key="7">
    <source>
        <dbReference type="ARBA" id="ARBA00022982"/>
    </source>
</evidence>
<feature type="domain" description="4Fe-4S ferredoxin-type" evidence="12">
    <location>
        <begin position="1"/>
        <end position="30"/>
    </location>
</feature>
<dbReference type="PRINTS" id="PR00354">
    <property type="entry name" value="7FE8SFRDOXIN"/>
</dbReference>
<keyword evidence="14" id="KW-1185">Reference proteome</keyword>
<keyword evidence="5 11" id="KW-0479">Metal-binding</keyword>
<dbReference type="EMBL" id="JBIUZV010000002">
    <property type="protein sequence ID" value="MFJ3045201.1"/>
    <property type="molecule type" value="Genomic_DNA"/>
</dbReference>
<dbReference type="InterPro" id="IPR000813">
    <property type="entry name" value="7Fe_ferredoxin"/>
</dbReference>
<comment type="cofactor">
    <cofactor evidence="2 11">
        <name>[4Fe-4S] cluster</name>
        <dbReference type="ChEBI" id="CHEBI:49883"/>
    </cofactor>
</comment>
<dbReference type="Gene3D" id="3.30.70.20">
    <property type="match status" value="1"/>
</dbReference>
<evidence type="ECO:0000256" key="4">
    <source>
        <dbReference type="ARBA" id="ARBA00022485"/>
    </source>
</evidence>
<dbReference type="PANTHER" id="PTHR42859">
    <property type="entry name" value="OXIDOREDUCTASE"/>
    <property type="match status" value="1"/>
</dbReference>
<keyword evidence="9 11" id="KW-0411">Iron-sulfur</keyword>
<dbReference type="InterPro" id="IPR050294">
    <property type="entry name" value="RnfB_subfamily"/>
</dbReference>
<dbReference type="Proteomes" id="UP001617427">
    <property type="component" value="Unassembled WGS sequence"/>
</dbReference>
<keyword evidence="10 11" id="KW-0003">3Fe-4S</keyword>
<evidence type="ECO:0000259" key="12">
    <source>
        <dbReference type="PROSITE" id="PS51379"/>
    </source>
</evidence>
<comment type="cofactor">
    <cofactor evidence="1 11">
        <name>[3Fe-4S] cluster</name>
        <dbReference type="ChEBI" id="CHEBI:21137"/>
    </cofactor>
</comment>
<dbReference type="InterPro" id="IPR017896">
    <property type="entry name" value="4Fe4S_Fe-S-bd"/>
</dbReference>
<dbReference type="PROSITE" id="PS51379">
    <property type="entry name" value="4FE4S_FER_2"/>
    <property type="match status" value="2"/>
</dbReference>
<evidence type="ECO:0000256" key="9">
    <source>
        <dbReference type="ARBA" id="ARBA00023014"/>
    </source>
</evidence>
<dbReference type="Pfam" id="PF00037">
    <property type="entry name" value="Fer4"/>
    <property type="match status" value="1"/>
</dbReference>
<feature type="domain" description="4Fe-4S ferredoxin-type" evidence="12">
    <location>
        <begin position="31"/>
        <end position="60"/>
    </location>
</feature>
<evidence type="ECO:0000256" key="6">
    <source>
        <dbReference type="ARBA" id="ARBA00022737"/>
    </source>
</evidence>
<dbReference type="PANTHER" id="PTHR42859:SF2">
    <property type="entry name" value="FERREDOXIN"/>
    <property type="match status" value="1"/>
</dbReference>
<evidence type="ECO:0000256" key="5">
    <source>
        <dbReference type="ARBA" id="ARBA00022723"/>
    </source>
</evidence>
<comment type="caution">
    <text evidence="13">The sequence shown here is derived from an EMBL/GenBank/DDBJ whole genome shotgun (WGS) entry which is preliminary data.</text>
</comment>
<reference evidence="13 14" key="1">
    <citation type="submission" date="2024-10" db="EMBL/GenBank/DDBJ databases">
        <title>The Natural Products Discovery Center: Release of the First 8490 Sequenced Strains for Exploring Actinobacteria Biosynthetic Diversity.</title>
        <authorList>
            <person name="Kalkreuter E."/>
            <person name="Kautsar S.A."/>
            <person name="Yang D."/>
            <person name="Bader C.D."/>
            <person name="Teijaro C.N."/>
            <person name="Fluegel L."/>
            <person name="Davis C.M."/>
            <person name="Simpson J.R."/>
            <person name="Lauterbach L."/>
            <person name="Steele A.D."/>
            <person name="Gui C."/>
            <person name="Meng S."/>
            <person name="Li G."/>
            <person name="Viehrig K."/>
            <person name="Ye F."/>
            <person name="Su P."/>
            <person name="Kiefer A.F."/>
            <person name="Nichols A."/>
            <person name="Cepeda A.J."/>
            <person name="Yan W."/>
            <person name="Fan B."/>
            <person name="Jiang Y."/>
            <person name="Adhikari A."/>
            <person name="Zheng C.-J."/>
            <person name="Schuster L."/>
            <person name="Cowan T.M."/>
            <person name="Smanski M.J."/>
            <person name="Chevrette M.G."/>
            <person name="De Carvalho L.P.S."/>
            <person name="Shen B."/>
        </authorList>
    </citation>
    <scope>NUCLEOTIDE SEQUENCE [LARGE SCALE GENOMIC DNA]</scope>
    <source>
        <strain evidence="13 14">NPDC087045</strain>
    </source>
</reference>
<dbReference type="SUPFAM" id="SSF54862">
    <property type="entry name" value="4Fe-4S ferredoxins"/>
    <property type="match status" value="1"/>
</dbReference>
<evidence type="ECO:0000313" key="14">
    <source>
        <dbReference type="Proteomes" id="UP001617427"/>
    </source>
</evidence>
<accession>A0ABW8EYA7</accession>
<keyword evidence="7 11" id="KW-0249">Electron transport</keyword>
<dbReference type="Pfam" id="PF12800">
    <property type="entry name" value="Fer4_4"/>
    <property type="match status" value="1"/>
</dbReference>
<dbReference type="Pfam" id="PF11953">
    <property type="entry name" value="DUF3470"/>
    <property type="match status" value="1"/>
</dbReference>
<organism evidence="13 14">
    <name type="scientific">Herbaspirillum chlorophenolicum</name>
    <dbReference type="NCBI Taxonomy" id="211589"/>
    <lineage>
        <taxon>Bacteria</taxon>
        <taxon>Pseudomonadati</taxon>
        <taxon>Pseudomonadota</taxon>
        <taxon>Betaproteobacteria</taxon>
        <taxon>Burkholderiales</taxon>
        <taxon>Oxalobacteraceae</taxon>
        <taxon>Herbaspirillum</taxon>
    </lineage>
</organism>
<keyword evidence="6 11" id="KW-0677">Repeat</keyword>
<dbReference type="RefSeq" id="WP_402698641.1">
    <property type="nucleotide sequence ID" value="NZ_JBIUZV010000002.1"/>
</dbReference>
<comment type="function">
    <text evidence="11">Ferredoxins are iron-sulfur proteins that transfer electrons in a wide variety of metabolic reactions.</text>
</comment>
<evidence type="ECO:0000256" key="11">
    <source>
        <dbReference type="RuleBase" id="RU364098"/>
    </source>
</evidence>
<keyword evidence="3 11" id="KW-0813">Transport</keyword>
<evidence type="ECO:0000256" key="8">
    <source>
        <dbReference type="ARBA" id="ARBA00023004"/>
    </source>
</evidence>
<dbReference type="InterPro" id="IPR017900">
    <property type="entry name" value="4Fe4S_Fe_S_CS"/>
</dbReference>
<evidence type="ECO:0000313" key="13">
    <source>
        <dbReference type="EMBL" id="MFJ3045201.1"/>
    </source>
</evidence>
<name>A0ABW8EYA7_9BURK</name>
<dbReference type="NCBIfam" id="NF045490">
    <property type="entry name" value="FdxA_Protbact"/>
    <property type="match status" value="1"/>
</dbReference>
<proteinExistence type="predicted"/>
<keyword evidence="4 11" id="KW-0004">4Fe-4S</keyword>
<evidence type="ECO:0000256" key="10">
    <source>
        <dbReference type="ARBA" id="ARBA00023291"/>
    </source>
</evidence>
<gene>
    <name evidence="13" type="primary">fdxA</name>
    <name evidence="13" type="ORF">ACIPEN_05165</name>
</gene>
<dbReference type="PROSITE" id="PS00198">
    <property type="entry name" value="4FE4S_FER_1"/>
    <property type="match status" value="1"/>
</dbReference>